<dbReference type="PATRIC" id="fig|2746.7.peg.825"/>
<organism evidence="2 3">
    <name type="scientific">Halomonas elongata</name>
    <dbReference type="NCBI Taxonomy" id="2746"/>
    <lineage>
        <taxon>Bacteria</taxon>
        <taxon>Pseudomonadati</taxon>
        <taxon>Pseudomonadota</taxon>
        <taxon>Gammaproteobacteria</taxon>
        <taxon>Oceanospirillales</taxon>
        <taxon>Halomonadaceae</taxon>
        <taxon>Halomonas</taxon>
    </lineage>
</organism>
<sequence>METLTNILTTIEGVVWGPLMLLLLLGVGLYLQLGLKLLPIRKLGMGFKLLWAVAARPQAMRRKARCRPSTR</sequence>
<reference evidence="2 3" key="1">
    <citation type="submission" date="2016-06" db="EMBL/GenBank/DDBJ databases">
        <title>Genome sequence of halotolerant plant growth promoting strain of Halomonas elongata HEK1 isolated from salterns of Rann of Kutch, Gujarat, India.</title>
        <authorList>
            <person name="Gaba S."/>
            <person name="Singh R.N."/>
            <person name="Abrol S."/>
            <person name="Kaushik R."/>
            <person name="Saxena A.K."/>
        </authorList>
    </citation>
    <scope>NUCLEOTIDE SEQUENCE [LARGE SCALE GENOMIC DNA]</scope>
    <source>
        <strain evidence="2 3">HEK1</strain>
    </source>
</reference>
<protein>
    <recommendedName>
        <fullName evidence="4">Sodium:alanine symporter family protein</fullName>
    </recommendedName>
</protein>
<gene>
    <name evidence="2" type="ORF">A8U91_00801</name>
</gene>
<evidence type="ECO:0008006" key="4">
    <source>
        <dbReference type="Google" id="ProtNLM"/>
    </source>
</evidence>
<feature type="transmembrane region" description="Helical" evidence="1">
    <location>
        <begin position="15"/>
        <end position="35"/>
    </location>
</feature>
<dbReference type="EMBL" id="MAJD01000001">
    <property type="protein sequence ID" value="OBX36459.1"/>
    <property type="molecule type" value="Genomic_DNA"/>
</dbReference>
<keyword evidence="1" id="KW-1133">Transmembrane helix</keyword>
<dbReference type="AlphaFoldDB" id="A0A1B8P2J6"/>
<dbReference type="Proteomes" id="UP000092504">
    <property type="component" value="Unassembled WGS sequence"/>
</dbReference>
<keyword evidence="1" id="KW-0812">Transmembrane</keyword>
<evidence type="ECO:0000256" key="1">
    <source>
        <dbReference type="SAM" id="Phobius"/>
    </source>
</evidence>
<keyword evidence="1" id="KW-0472">Membrane</keyword>
<evidence type="ECO:0000313" key="2">
    <source>
        <dbReference type="EMBL" id="OBX36459.1"/>
    </source>
</evidence>
<proteinExistence type="predicted"/>
<accession>A0A1B8P2J6</accession>
<name>A0A1B8P2J6_HALEL</name>
<comment type="caution">
    <text evidence="2">The sequence shown here is derived from an EMBL/GenBank/DDBJ whole genome shotgun (WGS) entry which is preliminary data.</text>
</comment>
<evidence type="ECO:0000313" key="3">
    <source>
        <dbReference type="Proteomes" id="UP000092504"/>
    </source>
</evidence>